<evidence type="ECO:0000256" key="4">
    <source>
        <dbReference type="RuleBase" id="RU003744"/>
    </source>
</evidence>
<evidence type="ECO:0000256" key="2">
    <source>
        <dbReference type="ARBA" id="ARBA00010333"/>
    </source>
</evidence>
<dbReference type="PROSITE" id="PS01039">
    <property type="entry name" value="SBP_BACTERIAL_3"/>
    <property type="match status" value="1"/>
</dbReference>
<dbReference type="SUPFAM" id="SSF53850">
    <property type="entry name" value="Periplasmic binding protein-like II"/>
    <property type="match status" value="1"/>
</dbReference>
<evidence type="ECO:0000256" key="1">
    <source>
        <dbReference type="ARBA" id="ARBA00004196"/>
    </source>
</evidence>
<feature type="domain" description="Solute-binding protein family 3/N-terminal" evidence="6">
    <location>
        <begin position="32"/>
        <end position="261"/>
    </location>
</feature>
<organism evidence="7 8">
    <name type="scientific">Acerihabitans arboris</name>
    <dbReference type="NCBI Taxonomy" id="2691583"/>
    <lineage>
        <taxon>Bacteria</taxon>
        <taxon>Pseudomonadati</taxon>
        <taxon>Pseudomonadota</taxon>
        <taxon>Gammaproteobacteria</taxon>
        <taxon>Enterobacterales</taxon>
        <taxon>Pectobacteriaceae</taxon>
        <taxon>Acerihabitans</taxon>
    </lineage>
</organism>
<proteinExistence type="inferred from homology"/>
<comment type="caution">
    <text evidence="7">The sequence shown here is derived from an EMBL/GenBank/DDBJ whole genome shotgun (WGS) entry which is preliminary data.</text>
</comment>
<evidence type="ECO:0000313" key="8">
    <source>
        <dbReference type="Proteomes" id="UP000461443"/>
    </source>
</evidence>
<gene>
    <name evidence="7" type="ORF">GRH90_13000</name>
</gene>
<reference evidence="7 8" key="2">
    <citation type="submission" date="2020-02" db="EMBL/GenBank/DDBJ databases">
        <title>The new genus of Enterobacteriales.</title>
        <authorList>
            <person name="Kim I.S."/>
        </authorList>
    </citation>
    <scope>NUCLEOTIDE SEQUENCE [LARGE SCALE GENOMIC DNA]</scope>
    <source>
        <strain evidence="7 8">SAP-6</strain>
    </source>
</reference>
<keyword evidence="8" id="KW-1185">Reference proteome</keyword>
<name>A0A845SJV2_9GAMM</name>
<sequence>MNFFSINKTVGLTLLIAGTCFSALSQAAQTDTLRFGTALGYAPYEYRGSDGQMTGFEIDLGNAICQDLHKKCVWVETEISTMIPALQARKYDAILASIGITEARQKLLLFTDKVHGGSSRLIARQDSPIGADVATLRGKNIGVEQGTNNESFAKKKWAPEGVKITSYGNQDLAYNDLSSGRLDAVMTGEVQGQLGFLATEKGKGYAFAGPAIKDPLLGTGVSAIGVSKDNPQLVAEINRALAALRADGTYQAIAKKYFPPSIDVYGE</sequence>
<comment type="subcellular location">
    <subcellularLocation>
        <location evidence="1">Cell envelope</location>
    </subcellularLocation>
</comment>
<evidence type="ECO:0000256" key="3">
    <source>
        <dbReference type="ARBA" id="ARBA00022729"/>
    </source>
</evidence>
<dbReference type="EMBL" id="WUBS01000008">
    <property type="protein sequence ID" value="NDL63662.1"/>
    <property type="molecule type" value="Genomic_DNA"/>
</dbReference>
<dbReference type="InterPro" id="IPR018313">
    <property type="entry name" value="SBP_3_CS"/>
</dbReference>
<feature type="signal peptide" evidence="5">
    <location>
        <begin position="1"/>
        <end position="27"/>
    </location>
</feature>
<dbReference type="SMART" id="SM00062">
    <property type="entry name" value="PBPb"/>
    <property type="match status" value="1"/>
</dbReference>
<keyword evidence="3 5" id="KW-0732">Signal</keyword>
<feature type="chain" id="PRO_5032796465" evidence="5">
    <location>
        <begin position="28"/>
        <end position="267"/>
    </location>
</feature>
<dbReference type="Pfam" id="PF00497">
    <property type="entry name" value="SBP_bac_3"/>
    <property type="match status" value="1"/>
</dbReference>
<protein>
    <submittedName>
        <fullName evidence="7">Transporter substrate-binding domain-containing protein</fullName>
    </submittedName>
</protein>
<dbReference type="AlphaFoldDB" id="A0A845SJV2"/>
<dbReference type="Proteomes" id="UP000461443">
    <property type="component" value="Unassembled WGS sequence"/>
</dbReference>
<dbReference type="InterPro" id="IPR001638">
    <property type="entry name" value="Solute-binding_3/MltF_N"/>
</dbReference>
<dbReference type="PANTHER" id="PTHR35936:SF13">
    <property type="entry name" value="HISTIDINE-BINDING PERIPLASMIC PROTEIN"/>
    <property type="match status" value="1"/>
</dbReference>
<dbReference type="GO" id="GO:0030288">
    <property type="term" value="C:outer membrane-bounded periplasmic space"/>
    <property type="evidence" value="ECO:0007669"/>
    <property type="project" value="UniProtKB-ARBA"/>
</dbReference>
<dbReference type="PANTHER" id="PTHR35936">
    <property type="entry name" value="MEMBRANE-BOUND LYTIC MUREIN TRANSGLYCOSYLASE F"/>
    <property type="match status" value="1"/>
</dbReference>
<comment type="similarity">
    <text evidence="2 4">Belongs to the bacterial solute-binding protein 3 family.</text>
</comment>
<evidence type="ECO:0000256" key="5">
    <source>
        <dbReference type="SAM" id="SignalP"/>
    </source>
</evidence>
<reference evidence="7 8" key="1">
    <citation type="submission" date="2019-12" db="EMBL/GenBank/DDBJ databases">
        <authorList>
            <person name="Lee S.D."/>
        </authorList>
    </citation>
    <scope>NUCLEOTIDE SEQUENCE [LARGE SCALE GENOMIC DNA]</scope>
    <source>
        <strain evidence="7 8">SAP-6</strain>
    </source>
</reference>
<evidence type="ECO:0000313" key="7">
    <source>
        <dbReference type="EMBL" id="NDL63662.1"/>
    </source>
</evidence>
<evidence type="ECO:0000259" key="6">
    <source>
        <dbReference type="SMART" id="SM00062"/>
    </source>
</evidence>
<dbReference type="Gene3D" id="3.40.190.10">
    <property type="entry name" value="Periplasmic binding protein-like II"/>
    <property type="match status" value="2"/>
</dbReference>
<accession>A0A845SJV2</accession>